<dbReference type="InterPro" id="IPR036390">
    <property type="entry name" value="WH_DNA-bd_sf"/>
</dbReference>
<accession>A0A316AA82</accession>
<reference evidence="5 6" key="1">
    <citation type="submission" date="2018-03" db="EMBL/GenBank/DDBJ databases">
        <title>Genomic Encyclopedia of Archaeal and Bacterial Type Strains, Phase II (KMG-II): from individual species to whole genera.</title>
        <authorList>
            <person name="Goeker M."/>
        </authorList>
    </citation>
    <scope>NUCLEOTIDE SEQUENCE [LARGE SCALE GENOMIC DNA]</scope>
    <source>
        <strain evidence="5 6">DSM 44889</strain>
    </source>
</reference>
<dbReference type="InterPro" id="IPR005650">
    <property type="entry name" value="BlaI_family"/>
</dbReference>
<proteinExistence type="inferred from homology"/>
<keyword evidence="3" id="KW-0238">DNA-binding</keyword>
<gene>
    <name evidence="5" type="ORF">BXY45_1085</name>
</gene>
<organism evidence="5 6">
    <name type="scientific">Quadrisphaera granulorum</name>
    <dbReference type="NCBI Taxonomy" id="317664"/>
    <lineage>
        <taxon>Bacteria</taxon>
        <taxon>Bacillati</taxon>
        <taxon>Actinomycetota</taxon>
        <taxon>Actinomycetes</taxon>
        <taxon>Kineosporiales</taxon>
        <taxon>Kineosporiaceae</taxon>
        <taxon>Quadrisphaera</taxon>
    </lineage>
</organism>
<dbReference type="GO" id="GO:0045892">
    <property type="term" value="P:negative regulation of DNA-templated transcription"/>
    <property type="evidence" value="ECO:0007669"/>
    <property type="project" value="InterPro"/>
</dbReference>
<dbReference type="AlphaFoldDB" id="A0A316AA82"/>
<dbReference type="GO" id="GO:0003677">
    <property type="term" value="F:DNA binding"/>
    <property type="evidence" value="ECO:0007669"/>
    <property type="project" value="UniProtKB-KW"/>
</dbReference>
<dbReference type="EMBL" id="QGDQ01000008">
    <property type="protein sequence ID" value="PWJ54098.1"/>
    <property type="molecule type" value="Genomic_DNA"/>
</dbReference>
<keyword evidence="4" id="KW-0804">Transcription</keyword>
<dbReference type="SUPFAM" id="SSF46785">
    <property type="entry name" value="Winged helix' DNA-binding domain"/>
    <property type="match status" value="1"/>
</dbReference>
<dbReference type="Gene3D" id="6.10.140.850">
    <property type="match status" value="1"/>
</dbReference>
<name>A0A316AA82_9ACTN</name>
<comment type="similarity">
    <text evidence="1">Belongs to the BlaI transcriptional regulatory family.</text>
</comment>
<evidence type="ECO:0000256" key="2">
    <source>
        <dbReference type="ARBA" id="ARBA00023015"/>
    </source>
</evidence>
<comment type="caution">
    <text evidence="5">The sequence shown here is derived from an EMBL/GenBank/DDBJ whole genome shotgun (WGS) entry which is preliminary data.</text>
</comment>
<evidence type="ECO:0000256" key="4">
    <source>
        <dbReference type="ARBA" id="ARBA00023163"/>
    </source>
</evidence>
<evidence type="ECO:0000313" key="5">
    <source>
        <dbReference type="EMBL" id="PWJ54098.1"/>
    </source>
</evidence>
<dbReference type="Proteomes" id="UP000245469">
    <property type="component" value="Unassembled WGS sequence"/>
</dbReference>
<dbReference type="Gene3D" id="1.10.10.10">
    <property type="entry name" value="Winged helix-like DNA-binding domain superfamily/Winged helix DNA-binding domain"/>
    <property type="match status" value="1"/>
</dbReference>
<keyword evidence="6" id="KW-1185">Reference proteome</keyword>
<dbReference type="InterPro" id="IPR036388">
    <property type="entry name" value="WH-like_DNA-bd_sf"/>
</dbReference>
<sequence>MSYCSQVAVTIGNVAAAGTAGAGKVGGPVGGALERDVMARLWDSTEPLTVRQVHEQLRTDGDDLAYTTVMTVLDRLAKKGVVRQERDGRAYHYSPVQTREELTAGLMLEALGSAPDPSARDAALVHFVGRVGPQGVAALRAALDAAG</sequence>
<evidence type="ECO:0000256" key="1">
    <source>
        <dbReference type="ARBA" id="ARBA00011046"/>
    </source>
</evidence>
<keyword evidence="2" id="KW-0805">Transcription regulation</keyword>
<dbReference type="Pfam" id="PF03965">
    <property type="entry name" value="Penicillinase_R"/>
    <property type="match status" value="1"/>
</dbReference>
<evidence type="ECO:0000256" key="3">
    <source>
        <dbReference type="ARBA" id="ARBA00023125"/>
    </source>
</evidence>
<protein>
    <submittedName>
        <fullName evidence="5">CopY family transcriptional repressor</fullName>
    </submittedName>
</protein>
<evidence type="ECO:0000313" key="6">
    <source>
        <dbReference type="Proteomes" id="UP000245469"/>
    </source>
</evidence>